<accession>A0A9D1UTA7</accession>
<dbReference type="InterPro" id="IPR016163">
    <property type="entry name" value="Ald_DH_C"/>
</dbReference>
<dbReference type="Gene3D" id="3.40.605.10">
    <property type="entry name" value="Aldehyde Dehydrogenase, Chain A, domain 1"/>
    <property type="match status" value="1"/>
</dbReference>
<organism evidence="5 6">
    <name type="scientific">Candidatus Nesterenkonia stercoripullorum</name>
    <dbReference type="NCBI Taxonomy" id="2838701"/>
    <lineage>
        <taxon>Bacteria</taxon>
        <taxon>Bacillati</taxon>
        <taxon>Actinomycetota</taxon>
        <taxon>Actinomycetes</taxon>
        <taxon>Micrococcales</taxon>
        <taxon>Micrococcaceae</taxon>
        <taxon>Nesterenkonia</taxon>
    </lineage>
</organism>
<dbReference type="InterPro" id="IPR016162">
    <property type="entry name" value="Ald_DH_N"/>
</dbReference>
<evidence type="ECO:0000256" key="2">
    <source>
        <dbReference type="ARBA" id="ARBA00022857"/>
    </source>
</evidence>
<dbReference type="AlphaFoldDB" id="A0A9D1UTA7"/>
<comment type="caution">
    <text evidence="5">The sequence shown here is derived from an EMBL/GenBank/DDBJ whole genome shotgun (WGS) entry which is preliminary data.</text>
</comment>
<reference evidence="5" key="1">
    <citation type="journal article" date="2021" name="PeerJ">
        <title>Extensive microbial diversity within the chicken gut microbiome revealed by metagenomics and culture.</title>
        <authorList>
            <person name="Gilroy R."/>
            <person name="Ravi A."/>
            <person name="Getino M."/>
            <person name="Pursley I."/>
            <person name="Horton D.L."/>
            <person name="Alikhan N.F."/>
            <person name="Baker D."/>
            <person name="Gharbi K."/>
            <person name="Hall N."/>
            <person name="Watson M."/>
            <person name="Adriaenssens E.M."/>
            <person name="Foster-Nyarko E."/>
            <person name="Jarju S."/>
            <person name="Secka A."/>
            <person name="Antonio M."/>
            <person name="Oren A."/>
            <person name="Chaudhuri R.R."/>
            <person name="La Ragione R."/>
            <person name="Hildebrand F."/>
            <person name="Pallen M.J."/>
        </authorList>
    </citation>
    <scope>NUCLEOTIDE SEQUENCE</scope>
    <source>
        <strain evidence="5">ChiHejej3B27-3195</strain>
    </source>
</reference>
<dbReference type="GO" id="GO:0004030">
    <property type="term" value="F:aldehyde dehydrogenase [NAD(P)+] activity"/>
    <property type="evidence" value="ECO:0007669"/>
    <property type="project" value="InterPro"/>
</dbReference>
<evidence type="ECO:0000256" key="1">
    <source>
        <dbReference type="ARBA" id="ARBA00009986"/>
    </source>
</evidence>
<dbReference type="PANTHER" id="PTHR43217">
    <property type="entry name" value="SUCCINATE SEMIALDEHYDE DEHYDROGENASE [NAD(P)+] SAD"/>
    <property type="match status" value="1"/>
</dbReference>
<proteinExistence type="inferred from homology"/>
<keyword evidence="3" id="KW-0560">Oxidoreductase</keyword>
<name>A0A9D1UTA7_9MICC</name>
<dbReference type="FunFam" id="3.40.605.10:FF:000012">
    <property type="entry name" value="NAD-dependent succinate-semialdehyde dehydrogenase"/>
    <property type="match status" value="1"/>
</dbReference>
<protein>
    <submittedName>
        <fullName evidence="5">NAD-dependent succinate-semialdehyde dehydrogenase</fullName>
    </submittedName>
</protein>
<dbReference type="SUPFAM" id="SSF53720">
    <property type="entry name" value="ALDH-like"/>
    <property type="match status" value="1"/>
</dbReference>
<reference evidence="5" key="2">
    <citation type="submission" date="2021-04" db="EMBL/GenBank/DDBJ databases">
        <authorList>
            <person name="Gilroy R."/>
        </authorList>
    </citation>
    <scope>NUCLEOTIDE SEQUENCE</scope>
    <source>
        <strain evidence="5">ChiHejej3B27-3195</strain>
    </source>
</reference>
<dbReference type="EMBL" id="DXGD01000290">
    <property type="protein sequence ID" value="HIX00035.1"/>
    <property type="molecule type" value="Genomic_DNA"/>
</dbReference>
<evidence type="ECO:0000256" key="3">
    <source>
        <dbReference type="ARBA" id="ARBA00023002"/>
    </source>
</evidence>
<dbReference type="CDD" id="cd07100">
    <property type="entry name" value="ALDH_SSADH1_GabD1"/>
    <property type="match status" value="1"/>
</dbReference>
<dbReference type="InterPro" id="IPR044148">
    <property type="entry name" value="ALDH_GabD1-like"/>
</dbReference>
<dbReference type="InterPro" id="IPR047110">
    <property type="entry name" value="GABD/Sad-like"/>
</dbReference>
<dbReference type="Proteomes" id="UP000824151">
    <property type="component" value="Unassembled WGS sequence"/>
</dbReference>
<dbReference type="InterPro" id="IPR016161">
    <property type="entry name" value="Ald_DH/histidinol_DH"/>
</dbReference>
<gene>
    <name evidence="5" type="ORF">H9871_07805</name>
</gene>
<evidence type="ECO:0000259" key="4">
    <source>
        <dbReference type="Pfam" id="PF00171"/>
    </source>
</evidence>
<dbReference type="Pfam" id="PF00171">
    <property type="entry name" value="Aldedh"/>
    <property type="match status" value="1"/>
</dbReference>
<evidence type="ECO:0000313" key="5">
    <source>
        <dbReference type="EMBL" id="HIX00035.1"/>
    </source>
</evidence>
<feature type="domain" description="Aldehyde dehydrogenase" evidence="4">
    <location>
        <begin position="5"/>
        <end position="453"/>
    </location>
</feature>
<dbReference type="Gene3D" id="3.40.309.10">
    <property type="entry name" value="Aldehyde Dehydrogenase, Chain A, domain 2"/>
    <property type="match status" value="1"/>
</dbReference>
<sequence length="462" mass="49228">MSNPAFRTVNPATGEQAEEYPFTTDAEIDAALKASHEAFAEWGSRPIEERAAIVQRVADLFAEKAGELASVATGEMGKPIGEMREEAEFCSEIFGYYASHGPTQLGDQVLSEDESSVSMIQRRPVGALLGIMPWNYPYYQVARFVAPNLVTGNTILLKHAEICPGSALAIQAIMEEAGVPAGVYQNIFATYDQVSTIIASPIVQGVSLTGSERAGSSIAAQAGQHLKKAVLELGGSDPYVVLSSKDVRAQAREALEIRLENTGQACNSNKRMIVMDDIFDEFVDELVKQVDELQAGDPAEGAESTYGPMSSETAAQNIVAQIEEAVSSGATLHTGGTRQDRPGFYVAPAVITGVTPASRAYREELFGPAAVVYRVSSDEEALQLANDTVYGLGAAVYATEQGRAETFAEKLEAGMVGANAQAPETADMPFGGVKRSGYGRELGPLGIDEFVNKRLMHVAKNG</sequence>
<comment type="similarity">
    <text evidence="1">Belongs to the aldehyde dehydrogenase family.</text>
</comment>
<dbReference type="PANTHER" id="PTHR43217:SF2">
    <property type="entry name" value="SUCCINATE-SEMIALDEHYDE DEHYDROGENASE [NADP(+)]"/>
    <property type="match status" value="1"/>
</dbReference>
<evidence type="ECO:0000313" key="6">
    <source>
        <dbReference type="Proteomes" id="UP000824151"/>
    </source>
</evidence>
<keyword evidence="2" id="KW-0521">NADP</keyword>
<dbReference type="GO" id="GO:0004777">
    <property type="term" value="F:succinate-semialdehyde dehydrogenase (NAD+) activity"/>
    <property type="evidence" value="ECO:0007669"/>
    <property type="project" value="TreeGrafter"/>
</dbReference>
<dbReference type="InterPro" id="IPR015590">
    <property type="entry name" value="Aldehyde_DH_dom"/>
</dbReference>